<accession>A0A1I5B9Z9</accession>
<keyword evidence="1" id="KW-0472">Membrane</keyword>
<feature type="transmembrane region" description="Helical" evidence="1">
    <location>
        <begin position="6"/>
        <end position="25"/>
    </location>
</feature>
<protein>
    <submittedName>
        <fullName evidence="2">Uncharacterized protein</fullName>
    </submittedName>
</protein>
<reference evidence="3" key="1">
    <citation type="submission" date="2016-10" db="EMBL/GenBank/DDBJ databases">
        <authorList>
            <person name="Varghese N."/>
            <person name="Submissions S."/>
        </authorList>
    </citation>
    <scope>NUCLEOTIDE SEQUENCE [LARGE SCALE GENOMIC DNA]</scope>
    <source>
        <strain evidence="3">CGMCC 1.11101</strain>
    </source>
</reference>
<dbReference type="STRING" id="995034.SAMN05216219_1839"/>
<gene>
    <name evidence="2" type="ORF">SAMN05216219_1839</name>
</gene>
<dbReference type="AlphaFoldDB" id="A0A1I5B9Z9"/>
<evidence type="ECO:0000313" key="3">
    <source>
        <dbReference type="Proteomes" id="UP000198867"/>
    </source>
</evidence>
<dbReference type="EMBL" id="FOVM01000004">
    <property type="protein sequence ID" value="SFN71554.1"/>
    <property type="molecule type" value="Genomic_DNA"/>
</dbReference>
<keyword evidence="1" id="KW-0812">Transmembrane</keyword>
<dbReference type="Proteomes" id="UP000198867">
    <property type="component" value="Unassembled WGS sequence"/>
</dbReference>
<keyword evidence="3" id="KW-1185">Reference proteome</keyword>
<evidence type="ECO:0000313" key="2">
    <source>
        <dbReference type="EMBL" id="SFN71554.1"/>
    </source>
</evidence>
<keyword evidence="1" id="KW-1133">Transmembrane helix</keyword>
<evidence type="ECO:0000256" key="1">
    <source>
        <dbReference type="SAM" id="Phobius"/>
    </source>
</evidence>
<name>A0A1I5B9Z9_9MICO</name>
<dbReference type="RefSeq" id="WP_245762472.1">
    <property type="nucleotide sequence ID" value="NZ_FOVM01000004.1"/>
</dbReference>
<sequence length="62" mass="6702">MGGVLLLILVTVGCLLLVGLLLLIVRLRGSEKSEQDVTILRLAVAAAFRIGERMQRETAGRV</sequence>
<proteinExistence type="predicted"/>
<organism evidence="2 3">
    <name type="scientific">Mycetocola miduiensis</name>
    <dbReference type="NCBI Taxonomy" id="995034"/>
    <lineage>
        <taxon>Bacteria</taxon>
        <taxon>Bacillati</taxon>
        <taxon>Actinomycetota</taxon>
        <taxon>Actinomycetes</taxon>
        <taxon>Micrococcales</taxon>
        <taxon>Microbacteriaceae</taxon>
        <taxon>Mycetocola</taxon>
    </lineage>
</organism>